<dbReference type="RefSeq" id="WP_132251038.1">
    <property type="nucleotide sequence ID" value="NZ_SMAL01000003.1"/>
</dbReference>
<evidence type="ECO:0000313" key="3">
    <source>
        <dbReference type="Proteomes" id="UP000294902"/>
    </source>
</evidence>
<dbReference type="InterPro" id="IPR023591">
    <property type="entry name" value="Ribosomal_uS2_flav_dom_sf"/>
</dbReference>
<organism evidence="2 3">
    <name type="scientific">Natranaerovirga pectinivora</name>
    <dbReference type="NCBI Taxonomy" id="682400"/>
    <lineage>
        <taxon>Bacteria</taxon>
        <taxon>Bacillati</taxon>
        <taxon>Bacillota</taxon>
        <taxon>Clostridia</taxon>
        <taxon>Lachnospirales</taxon>
        <taxon>Natranaerovirgaceae</taxon>
        <taxon>Natranaerovirga</taxon>
    </lineage>
</organism>
<dbReference type="SUPFAM" id="SSF52313">
    <property type="entry name" value="Ribosomal protein S2"/>
    <property type="match status" value="1"/>
</dbReference>
<gene>
    <name evidence="2" type="ORF">EDC18_10393</name>
</gene>
<evidence type="ECO:0000256" key="1">
    <source>
        <dbReference type="ARBA" id="ARBA00007189"/>
    </source>
</evidence>
<comment type="caution">
    <text evidence="2">The sequence shown here is derived from an EMBL/GenBank/DDBJ whole genome shotgun (WGS) entry which is preliminary data.</text>
</comment>
<dbReference type="EMBL" id="SMAL01000003">
    <property type="protein sequence ID" value="TCT15388.1"/>
    <property type="molecule type" value="Genomic_DNA"/>
</dbReference>
<name>A0A4R3ML90_9FIRM</name>
<evidence type="ECO:0000313" key="2">
    <source>
        <dbReference type="EMBL" id="TCT15388.1"/>
    </source>
</evidence>
<accession>A0A4R3ML90</accession>
<dbReference type="AlphaFoldDB" id="A0A4R3ML90"/>
<reference evidence="2 3" key="1">
    <citation type="submission" date="2019-03" db="EMBL/GenBank/DDBJ databases">
        <title>Genomic Encyclopedia of Type Strains, Phase IV (KMG-IV): sequencing the most valuable type-strain genomes for metagenomic binning, comparative biology and taxonomic classification.</title>
        <authorList>
            <person name="Goeker M."/>
        </authorList>
    </citation>
    <scope>NUCLEOTIDE SEQUENCE [LARGE SCALE GENOMIC DNA]</scope>
    <source>
        <strain evidence="2 3">DSM 24629</strain>
    </source>
</reference>
<sequence>MSIVIVGGHDRMHKEYKGIASKYGHKAKVYTQMPKGFNKMIGSPDGIILFTNAVSHNMVHIALKEAKKKNIPVVRCHNSSCVAMEEILKELQSVVRNDTALVAH</sequence>
<dbReference type="OrthoDB" id="5396775at2"/>
<keyword evidence="3" id="KW-1185">Reference proteome</keyword>
<comment type="similarity">
    <text evidence="1">Belongs to the UPF0751 family.</text>
</comment>
<protein>
    <submittedName>
        <fullName evidence="2">Uncharacterized protein DUF2325</fullName>
    </submittedName>
</protein>
<dbReference type="InterPro" id="IPR016772">
    <property type="entry name" value="UCP020408"/>
</dbReference>
<dbReference type="Proteomes" id="UP000294902">
    <property type="component" value="Unassembled WGS sequence"/>
</dbReference>
<dbReference type="Pfam" id="PF10087">
    <property type="entry name" value="DUF2325"/>
    <property type="match status" value="1"/>
</dbReference>
<proteinExistence type="inferred from homology"/>